<dbReference type="InParanoid" id="A0A6J2X720"/>
<dbReference type="GO" id="GO:0005737">
    <property type="term" value="C:cytoplasm"/>
    <property type="evidence" value="ECO:0007669"/>
    <property type="project" value="UniProtKB-SubCell"/>
</dbReference>
<evidence type="ECO:0000256" key="6">
    <source>
        <dbReference type="SAM" id="MobiDB-lite"/>
    </source>
</evidence>
<feature type="compositionally biased region" description="Polar residues" evidence="6">
    <location>
        <begin position="2162"/>
        <end position="2171"/>
    </location>
</feature>
<evidence type="ECO:0000313" key="9">
    <source>
        <dbReference type="Proteomes" id="UP000504635"/>
    </source>
</evidence>
<dbReference type="Pfam" id="PF22544">
    <property type="entry name" value="HYDIN_VesB_CFA65-like_Ig"/>
    <property type="match status" value="1"/>
</dbReference>
<protein>
    <submittedName>
        <fullName evidence="10">Uncharacterized protein LOC115875385 isoform X1</fullName>
    </submittedName>
</protein>
<evidence type="ECO:0000259" key="8">
    <source>
        <dbReference type="Pfam" id="PF24529"/>
    </source>
</evidence>
<feature type="region of interest" description="Disordered" evidence="6">
    <location>
        <begin position="2159"/>
        <end position="2187"/>
    </location>
</feature>
<organism evidence="9 10">
    <name type="scientific">Sitophilus oryzae</name>
    <name type="common">Rice weevil</name>
    <name type="synonym">Curculio oryzae</name>
    <dbReference type="NCBI Taxonomy" id="7048"/>
    <lineage>
        <taxon>Eukaryota</taxon>
        <taxon>Metazoa</taxon>
        <taxon>Ecdysozoa</taxon>
        <taxon>Arthropoda</taxon>
        <taxon>Hexapoda</taxon>
        <taxon>Insecta</taxon>
        <taxon>Pterygota</taxon>
        <taxon>Neoptera</taxon>
        <taxon>Endopterygota</taxon>
        <taxon>Coleoptera</taxon>
        <taxon>Polyphaga</taxon>
        <taxon>Cucujiformia</taxon>
        <taxon>Curculionidae</taxon>
        <taxon>Dryophthorinae</taxon>
        <taxon>Sitophilus</taxon>
    </lineage>
</organism>
<gene>
    <name evidence="10" type="primary">LOC115875385</name>
</gene>
<accession>A0A6J2X720</accession>
<dbReference type="SUPFAM" id="SSF47576">
    <property type="entry name" value="Calponin-homology domain, CH-domain"/>
    <property type="match status" value="1"/>
</dbReference>
<dbReference type="OrthoDB" id="6147874at2759"/>
<evidence type="ECO:0000256" key="3">
    <source>
        <dbReference type="ARBA" id="ARBA00022490"/>
    </source>
</evidence>
<sequence length="2187" mass="249840">MSLHIEYLTIENDEIKCSDSIDSDDHSRGSKSAECSIASVLSKDNPTENDKDSTVRNEKELFLHELNLFQDSLFDNRDLTLMKNGDRPEISEDIKIDPPSMIFTGAYDGKAFHQDLTISNCGKKSVFIKIMPPSSPAIKIQPILIARRLSPGLNVVKKVKYLHTKPMAIPQVTMDIYINNQRIQYEFSIFSLFFSFTLYPKVEISPKILNLGEIDVGSVSAMKKVFIKNVGTKQSKFMVDLGKDELELIVQPTKGIVSPGETKEITVEVFRDVPGEFCQEFWIKTDPLQSIKVLGKFIEPMLTVVYPFSGNDLAILVYPSTFLGTTRHRNLIIRNHSSFPAVFCISKKINGTTFEKVPFDTNRESEENYKHFEIYPLEAKLSSDERCLIEIKYSPKMSSGPASYHMGMVFIDFIKCQTISEHKTEISFAEDKEGEDNMSDISILSMDEKDVPELEINTKVNRSISMYLYGETEVPNVILIPHKIYLERLTIKNTYTQPVQVTNDSEKMSLIFRYKKSACIEFEPEELLLPPKEPQHLTLKVRPTKLGHETSQVKFDLLYRESSGLKHVGQVSMNVSYYAENSPNDKFSRKRKEYFLSGITPEITNEVGYLTDDVRFNTKIDKPVQAIVDKRYLESEKDNDALIALPNDRQRTLRPWRNKIPCKTIFTKLPRLITTFDKDYDLHPNRKILKDTTQSYYNSYIHAMCLKRSHGKTLDEECSDYDTSNPNLALMEGTKFKGLKPFDIYDGHKKALFVPLTPYEIYNIVVTPTFIQLGLLGANTTCSDHFMLENRNRFPIHVSVSALYPSIEIIEKEFVLKPASTETVNFMYHTPSGGKHHNRLSINLNFFYCFDVTVLAKIAANTVRCLTKEISIIPADKVAFLELRNPINNDVKFEIDTDFYHLETFPSKGVIPAKRNLACAITLNPEMGFVAMKEIVLISESGAKEFIEVHFEKKKVEIGLSADKIVFDDIPLNTKVTKFLAVQNNSEQLVSASFSLENSDMYPEIVIEPTTAVIWQKSFIVLTIKATFTEMVKFNATLSVVFQDDVSRKVSITGNVAFPEIHFSTSFIKLSKIPSGALLRSPFRIQNKSQVENYVTFFLQDYPEFTVKMKHGKEIKTLYLKANEKRDLVLEFYPKEPVAYCIYLPYVLNGILGPAELNRPTSIKCSEYLRTSNTSSLRIGIPAPSKLNTVKLLCAAGRNWLSFNTLSMTFSNFEELSNIFKITNNTSEILEIFFKIKQTEAFVITPEAPEDFESIEHIEVPIEPEQTVSFKVKFISDAVGNFVEEIPIYVSTYSAVTPYNYLKLTGNYQKASISIDKKIIYLPPVNLSIALSKTIELKLIGHKCEANINYVCEAESISVSFKKCENISPIEIDAYYKISFCSAENCQVEATISFTCPCEASAELVVNARADNSLLINYMSNSTYLKQSTYPYFPNNSDQSAYGTLMHSTVQVIERWLFSQGFYYRQYYTIPDGISRYPVDTHAGGKKSFGGKKNRQPLPLVQLLVNLIDSSVIKYIDNGIAPSEDPVKLATYNYTTYRNTISFLKSQNIFVPGLRPEHLMQYSEYLIFKEELIDKERGVIEESFSELQFYAFSKQKWLDLTLVIIKVLVLERMISVSSCLEKNLIQNEYILKENENILNYYNKHCQRFPKKFECESKLLLWTEYHYYQQRYILWPDQKFKKYQSVTSFKDFYDSFLFVTLTAAYCPYVKSKLQDIYAVPKSEEHLIHNACRLVQTWRSLKFSIDVFPQSIVSGNEVKILLIVMYLYTVLPSYYPTSEVTIETPLSEHGKCTLDVQNCGNSPIQYKAAFFGNESNLFDLDNYEITIQNGKSKKLGLRYFARSVFQVSSILVLSGESSGLNYAKSLVFSVNGVTNISDCDLIKVQVPIYEKVKKKFPIKTPYGKNYKAQLFMCFGKINTKEDLISISDLKSRQLLREYTMDQTECEFQDKGESSVVINFCFLSQGEKSFYVFFCHEEIGDFCVLFKTSSTLKTNSVADSIPVELSENFAKPCICKTSTNTKCPKTFKVDIPCRNERFCKSINTMIQMCFTTIIFNHLETFSDSAFIVRFLKYHAENSPNGSLLPSDVFESSAEFDITRSKSMSSSTKSIFVKNVISKDTISLVFHWDVPQNPSVENLELKKTNGKEVRYFKLVFPKLEDEVSGKTYSMKSSQGGISGESKLNKNKNESV</sequence>
<dbReference type="RefSeq" id="XP_030746674.1">
    <property type="nucleotide sequence ID" value="XM_030890814.1"/>
</dbReference>
<keyword evidence="3" id="KW-0963">Cytoplasm</keyword>
<evidence type="ECO:0000256" key="2">
    <source>
        <dbReference type="ARBA" id="ARBA00004496"/>
    </source>
</evidence>
<dbReference type="InterPro" id="IPR036872">
    <property type="entry name" value="CH_dom_sf"/>
</dbReference>
<dbReference type="GO" id="GO:0005929">
    <property type="term" value="C:cilium"/>
    <property type="evidence" value="ECO:0007669"/>
    <property type="project" value="UniProtKB-SubCell"/>
</dbReference>
<reference evidence="10" key="1">
    <citation type="submission" date="2025-08" db="UniProtKB">
        <authorList>
            <consortium name="RefSeq"/>
        </authorList>
    </citation>
    <scope>IDENTIFICATION</scope>
    <source>
        <tissue evidence="10">Gonads</tissue>
    </source>
</reference>
<keyword evidence="9" id="KW-1185">Reference proteome</keyword>
<evidence type="ECO:0000256" key="4">
    <source>
        <dbReference type="ARBA" id="ARBA00023069"/>
    </source>
</evidence>
<feature type="domain" description="HYDIN/VesB/CFA65-like Ig-like" evidence="7">
    <location>
        <begin position="200"/>
        <end position="287"/>
    </location>
</feature>
<dbReference type="InterPro" id="IPR013783">
    <property type="entry name" value="Ig-like_fold"/>
</dbReference>
<dbReference type="GeneID" id="115875385"/>
<feature type="compositionally biased region" description="Basic and acidic residues" evidence="6">
    <location>
        <begin position="2178"/>
        <end position="2187"/>
    </location>
</feature>
<keyword evidence="4" id="KW-0969">Cilium</keyword>
<evidence type="ECO:0000256" key="1">
    <source>
        <dbReference type="ARBA" id="ARBA00004138"/>
    </source>
</evidence>
<dbReference type="InterPro" id="IPR053879">
    <property type="entry name" value="HYDIN_VesB_CFA65-like_Ig"/>
</dbReference>
<evidence type="ECO:0000313" key="10">
    <source>
        <dbReference type="RefSeq" id="XP_030746674.1"/>
    </source>
</evidence>
<dbReference type="Pfam" id="PF24529">
    <property type="entry name" value="CFAP47"/>
    <property type="match status" value="1"/>
</dbReference>
<dbReference type="InterPro" id="IPR056343">
    <property type="entry name" value="CFAP47_dom"/>
</dbReference>
<comment type="subcellular location">
    <subcellularLocation>
        <location evidence="1">Cell projection</location>
        <location evidence="1">Cilium</location>
    </subcellularLocation>
    <subcellularLocation>
        <location evidence="2">Cytoplasm</location>
    </subcellularLocation>
</comment>
<name>A0A6J2X720_SITOR</name>
<feature type="domain" description="Cilia- and flagella-associated protein 47" evidence="8">
    <location>
        <begin position="1527"/>
        <end position="1612"/>
    </location>
</feature>
<keyword evidence="5" id="KW-0966">Cell projection</keyword>
<dbReference type="KEGG" id="soy:115875385"/>
<dbReference type="PANTHER" id="PTHR45912">
    <property type="entry name" value="CILIA- AND FLAGELLA-ASSOCIATED PROTEIN 47"/>
    <property type="match status" value="1"/>
</dbReference>
<dbReference type="GO" id="GO:0060271">
    <property type="term" value="P:cilium assembly"/>
    <property type="evidence" value="ECO:0007669"/>
    <property type="project" value="TreeGrafter"/>
</dbReference>
<dbReference type="Gene3D" id="2.60.40.10">
    <property type="entry name" value="Immunoglobulins"/>
    <property type="match status" value="3"/>
</dbReference>
<dbReference type="PANTHER" id="PTHR45912:SF3">
    <property type="entry name" value="CILIA- AND FLAGELLA-ASSOCIATED PROTEIN 47"/>
    <property type="match status" value="1"/>
</dbReference>
<dbReference type="Gene3D" id="1.10.418.10">
    <property type="entry name" value="Calponin-like domain"/>
    <property type="match status" value="1"/>
</dbReference>
<proteinExistence type="predicted"/>
<evidence type="ECO:0000259" key="7">
    <source>
        <dbReference type="Pfam" id="PF22544"/>
    </source>
</evidence>
<dbReference type="Proteomes" id="UP000504635">
    <property type="component" value="Unplaced"/>
</dbReference>
<evidence type="ECO:0000256" key="5">
    <source>
        <dbReference type="ARBA" id="ARBA00023273"/>
    </source>
</evidence>